<protein>
    <submittedName>
        <fullName evidence="2">Uncharacterized protein</fullName>
    </submittedName>
</protein>
<proteinExistence type="predicted"/>
<reference evidence="2" key="1">
    <citation type="journal article" date="2023" name="G3 (Bethesda)">
        <title>A reference genome for the long-term kleptoplast-retaining sea slug Elysia crispata morphotype clarki.</title>
        <authorList>
            <person name="Eastman K.E."/>
            <person name="Pendleton A.L."/>
            <person name="Shaikh M.A."/>
            <person name="Suttiyut T."/>
            <person name="Ogas R."/>
            <person name="Tomko P."/>
            <person name="Gavelis G."/>
            <person name="Widhalm J.R."/>
            <person name="Wisecaver J.H."/>
        </authorList>
    </citation>
    <scope>NUCLEOTIDE SEQUENCE</scope>
    <source>
        <strain evidence="2">ECLA1</strain>
    </source>
</reference>
<gene>
    <name evidence="2" type="ORF">RRG08_010565</name>
</gene>
<evidence type="ECO:0000256" key="1">
    <source>
        <dbReference type="SAM" id="MobiDB-lite"/>
    </source>
</evidence>
<dbReference type="EMBL" id="JAWDGP010003341">
    <property type="protein sequence ID" value="KAK3775367.1"/>
    <property type="molecule type" value="Genomic_DNA"/>
</dbReference>
<keyword evidence="3" id="KW-1185">Reference proteome</keyword>
<dbReference type="AlphaFoldDB" id="A0AAE1DLZ4"/>
<comment type="caution">
    <text evidence="2">The sequence shown here is derived from an EMBL/GenBank/DDBJ whole genome shotgun (WGS) entry which is preliminary data.</text>
</comment>
<name>A0AAE1DLZ4_9GAST</name>
<evidence type="ECO:0000313" key="3">
    <source>
        <dbReference type="Proteomes" id="UP001283361"/>
    </source>
</evidence>
<sequence length="503" mass="50151">MDIESFFAVEFRTKANDCSRGSNQSPAVEEDTDSEDIFKLFQHEGDTGGGGTGSGGTGSGGTGSGGIGSGCTGSGGIGSGGIGSGGIGNGGIGSGGIGSGGIGSGCTGSGGTGSGGTGSGGTGSGGIGSGCTGSGGIGSGGIGSGGIGSGCTGSGGIGSGDNGSGDTGSGGTDSGGTCCDGSGSTNDGCRGDVGGGYNDGVNDCFECDNISICVGGDQEDGGRGGVDGGSDGSDRCAWEYSKGVTGSFGNEDDKNDDEEGDETSAWGVGEFVGEADVDSATITDESTTTDDINGLGQIESVCAASDDVKRLVQGEGHCKLVNYDHSPSLYSSHDKSACKDSIKKYITHFCSTIQNQRQPADGYICNINKTDNIIKNVSCCRNESVRIRQNFTTKISWRDGHTIFDCNDTQKSNNIVSKTAVKGGCNPSRAVVKKARTRVTFKRAGVPYPNLTACLMETRKQINNDILSGGLGGLLASQAMPEERGCVQFSAHCPSREGQLSVR</sequence>
<accession>A0AAE1DLZ4</accession>
<feature type="region of interest" description="Disordered" evidence="1">
    <location>
        <begin position="42"/>
        <end position="67"/>
    </location>
</feature>
<evidence type="ECO:0000313" key="2">
    <source>
        <dbReference type="EMBL" id="KAK3775367.1"/>
    </source>
</evidence>
<feature type="compositionally biased region" description="Gly residues" evidence="1">
    <location>
        <begin position="47"/>
        <end position="67"/>
    </location>
</feature>
<organism evidence="2 3">
    <name type="scientific">Elysia crispata</name>
    <name type="common">lettuce slug</name>
    <dbReference type="NCBI Taxonomy" id="231223"/>
    <lineage>
        <taxon>Eukaryota</taxon>
        <taxon>Metazoa</taxon>
        <taxon>Spiralia</taxon>
        <taxon>Lophotrochozoa</taxon>
        <taxon>Mollusca</taxon>
        <taxon>Gastropoda</taxon>
        <taxon>Heterobranchia</taxon>
        <taxon>Euthyneura</taxon>
        <taxon>Panpulmonata</taxon>
        <taxon>Sacoglossa</taxon>
        <taxon>Placobranchoidea</taxon>
        <taxon>Plakobranchidae</taxon>
        <taxon>Elysia</taxon>
    </lineage>
</organism>
<dbReference type="Proteomes" id="UP001283361">
    <property type="component" value="Unassembled WGS sequence"/>
</dbReference>